<dbReference type="GO" id="GO:0004497">
    <property type="term" value="F:monooxygenase activity"/>
    <property type="evidence" value="ECO:0007669"/>
    <property type="project" value="TreeGrafter"/>
</dbReference>
<dbReference type="InterPro" id="IPR036188">
    <property type="entry name" value="FAD/NAD-bd_sf"/>
</dbReference>
<dbReference type="Pfam" id="PF13738">
    <property type="entry name" value="Pyr_redox_3"/>
    <property type="match status" value="1"/>
</dbReference>
<dbReference type="Gene3D" id="3.50.50.60">
    <property type="entry name" value="FAD/NAD(P)-binding domain"/>
    <property type="match status" value="1"/>
</dbReference>
<dbReference type="RefSeq" id="WP_107650457.1">
    <property type="nucleotide sequence ID" value="NZ_PZJX01000030.1"/>
</dbReference>
<keyword evidence="3" id="KW-1185">Reference proteome</keyword>
<gene>
    <name evidence="2" type="ORF">C9427_17900</name>
</gene>
<accession>A0A2T4ITR8</accession>
<protein>
    <submittedName>
        <fullName evidence="2">Portal protein</fullName>
    </submittedName>
</protein>
<sequence length="428" mass="46464">MKPHGRGVGITETRARAGALLEQGAAFMHLEAGALLATGSQAPTGDEKRPALREEHVDVVVIGAGQNGLSVGYHLARKGVNFVILEARERVGDIWRSRWDSLRLFTPARFDGLIGMPFPAARYSFPTKDEMADYLEAYAKKFSLPVRTGVKVDEVTRSGDRYIVTSGRTRYVANHVVAAASSYQKPKIPDFAASLDPSIRQFHSGAYKNPSPLNAGSVLLVGASNSGAEIAMDLARTHQVWLAGRHPGNIPVAYNGYFAMRLVLPIVFRIVFHRLLTVDTPMGRKAKPGQLAHGLPLIRVKPSDLDAAGVRRVSRVAGVSDGKPLLDDGQVLDVSNVIWCTGFRAGLDWIKLPIFDENGRVKQYRGTVEGEPGLYVCGLHFQHSTSSTMIHGAARDAGYVADKIAERMRAATSYSQERIRAGLSGAGR</sequence>
<dbReference type="AlphaFoldDB" id="A0A2T4ITR8"/>
<dbReference type="InterPro" id="IPR050982">
    <property type="entry name" value="Auxin_biosynth/cation_transpt"/>
</dbReference>
<dbReference type="PANTHER" id="PTHR43539">
    <property type="entry name" value="FLAVIN-BINDING MONOOXYGENASE-LIKE PROTEIN (AFU_ORTHOLOGUE AFUA_4G09220)"/>
    <property type="match status" value="1"/>
</dbReference>
<name>A0A2T4ITR8_9HYPH</name>
<dbReference type="Proteomes" id="UP000240259">
    <property type="component" value="Unassembled WGS sequence"/>
</dbReference>
<reference evidence="2 3" key="1">
    <citation type="submission" date="2018-03" db="EMBL/GenBank/DDBJ databases">
        <title>Genome sequence of the symbiotic type strain Mesorhizobium helmanticense CSLC115NT isolated from Lotus corniculatus nodules.</title>
        <authorList>
            <person name="Sannazzaro A.I."/>
            <person name="Torres Tejerizo G.A."/>
            <person name="Dip D."/>
            <person name="Caballero M."/>
            <person name="Pistorio M."/>
            <person name="Estrella M.J."/>
        </authorList>
    </citation>
    <scope>NUCLEOTIDE SEQUENCE [LARGE SCALE GENOMIC DNA]</scope>
    <source>
        <strain evidence="2 3">CSLC115N</strain>
    </source>
</reference>
<evidence type="ECO:0000313" key="3">
    <source>
        <dbReference type="Proteomes" id="UP000240259"/>
    </source>
</evidence>
<dbReference type="PRINTS" id="PR00368">
    <property type="entry name" value="FADPNR"/>
</dbReference>
<comment type="caution">
    <text evidence="2">The sequence shown here is derived from an EMBL/GenBank/DDBJ whole genome shotgun (WGS) entry which is preliminary data.</text>
</comment>
<dbReference type="OrthoDB" id="9773233at2"/>
<evidence type="ECO:0000256" key="1">
    <source>
        <dbReference type="ARBA" id="ARBA00023002"/>
    </source>
</evidence>
<dbReference type="SUPFAM" id="SSF51905">
    <property type="entry name" value="FAD/NAD(P)-binding domain"/>
    <property type="match status" value="2"/>
</dbReference>
<dbReference type="GO" id="GO:0050660">
    <property type="term" value="F:flavin adenine dinucleotide binding"/>
    <property type="evidence" value="ECO:0007669"/>
    <property type="project" value="TreeGrafter"/>
</dbReference>
<organism evidence="2 3">
    <name type="scientific">Mesorhizobium helmanticense</name>
    <dbReference type="NCBI Taxonomy" id="1776423"/>
    <lineage>
        <taxon>Bacteria</taxon>
        <taxon>Pseudomonadati</taxon>
        <taxon>Pseudomonadota</taxon>
        <taxon>Alphaproteobacteria</taxon>
        <taxon>Hyphomicrobiales</taxon>
        <taxon>Phyllobacteriaceae</taxon>
        <taxon>Mesorhizobium</taxon>
    </lineage>
</organism>
<dbReference type="PANTHER" id="PTHR43539:SF78">
    <property type="entry name" value="FLAVIN-CONTAINING MONOOXYGENASE"/>
    <property type="match status" value="1"/>
</dbReference>
<dbReference type="PRINTS" id="PR00469">
    <property type="entry name" value="PNDRDTASEII"/>
</dbReference>
<keyword evidence="1" id="KW-0560">Oxidoreductase</keyword>
<proteinExistence type="predicted"/>
<dbReference type="EMBL" id="PZJX01000030">
    <property type="protein sequence ID" value="PTE09056.1"/>
    <property type="molecule type" value="Genomic_DNA"/>
</dbReference>
<evidence type="ECO:0000313" key="2">
    <source>
        <dbReference type="EMBL" id="PTE09056.1"/>
    </source>
</evidence>